<evidence type="ECO:0000256" key="9">
    <source>
        <dbReference type="SAM" id="Phobius"/>
    </source>
</evidence>
<keyword evidence="4" id="KW-0808">Transferase</keyword>
<proteinExistence type="predicted"/>
<dbReference type="Gene3D" id="1.20.5.1930">
    <property type="match status" value="1"/>
</dbReference>
<dbReference type="InterPro" id="IPR011712">
    <property type="entry name" value="Sig_transdc_His_kin_sub3_dim/P"/>
</dbReference>
<dbReference type="Pfam" id="PF02518">
    <property type="entry name" value="HATPase_c"/>
    <property type="match status" value="1"/>
</dbReference>
<evidence type="ECO:0000313" key="12">
    <source>
        <dbReference type="EMBL" id="SNT11231.1"/>
    </source>
</evidence>
<keyword evidence="9" id="KW-1133">Transmembrane helix</keyword>
<dbReference type="OrthoDB" id="5241729at2"/>
<feature type="transmembrane region" description="Helical" evidence="9">
    <location>
        <begin position="124"/>
        <end position="150"/>
    </location>
</feature>
<reference evidence="12 13" key="1">
    <citation type="submission" date="2017-06" db="EMBL/GenBank/DDBJ databases">
        <authorList>
            <person name="Kim H.J."/>
            <person name="Triplett B.A."/>
        </authorList>
    </citation>
    <scope>NUCLEOTIDE SEQUENCE [LARGE SCALE GENOMIC DNA]</scope>
    <source>
        <strain evidence="12 13">CGMCC 4.2132</strain>
    </source>
</reference>
<dbReference type="InterPro" id="IPR003594">
    <property type="entry name" value="HATPase_dom"/>
</dbReference>
<dbReference type="GO" id="GO:0000155">
    <property type="term" value="F:phosphorelay sensor kinase activity"/>
    <property type="evidence" value="ECO:0007669"/>
    <property type="project" value="InterPro"/>
</dbReference>
<evidence type="ECO:0000256" key="4">
    <source>
        <dbReference type="ARBA" id="ARBA00022679"/>
    </source>
</evidence>
<keyword evidence="5" id="KW-0547">Nucleotide-binding</keyword>
<evidence type="ECO:0000256" key="5">
    <source>
        <dbReference type="ARBA" id="ARBA00022741"/>
    </source>
</evidence>
<keyword evidence="6 12" id="KW-0418">Kinase</keyword>
<evidence type="ECO:0000256" key="1">
    <source>
        <dbReference type="ARBA" id="ARBA00000085"/>
    </source>
</evidence>
<feature type="transmembrane region" description="Helical" evidence="9">
    <location>
        <begin position="12"/>
        <end position="37"/>
    </location>
</feature>
<evidence type="ECO:0000256" key="7">
    <source>
        <dbReference type="ARBA" id="ARBA00022840"/>
    </source>
</evidence>
<dbReference type="SUPFAM" id="SSF55874">
    <property type="entry name" value="ATPase domain of HSP90 chaperone/DNA topoisomerase II/histidine kinase"/>
    <property type="match status" value="1"/>
</dbReference>
<keyword evidence="9" id="KW-0812">Transmembrane</keyword>
<feature type="transmembrane region" description="Helical" evidence="9">
    <location>
        <begin position="83"/>
        <end position="104"/>
    </location>
</feature>
<dbReference type="AlphaFoldDB" id="A0A239JZL4"/>
<protein>
    <recommendedName>
        <fullName evidence="2">histidine kinase</fullName>
        <ecNumber evidence="2">2.7.13.3</ecNumber>
    </recommendedName>
</protein>
<dbReference type="EC" id="2.7.13.3" evidence="2"/>
<keyword evidence="8" id="KW-0902">Two-component regulatory system</keyword>
<evidence type="ECO:0000256" key="3">
    <source>
        <dbReference type="ARBA" id="ARBA00022553"/>
    </source>
</evidence>
<dbReference type="PANTHER" id="PTHR24421">
    <property type="entry name" value="NITRATE/NITRITE SENSOR PROTEIN NARX-RELATED"/>
    <property type="match status" value="1"/>
</dbReference>
<dbReference type="PANTHER" id="PTHR24421:SF10">
    <property type="entry name" value="NITRATE_NITRITE SENSOR PROTEIN NARQ"/>
    <property type="match status" value="1"/>
</dbReference>
<evidence type="ECO:0000256" key="6">
    <source>
        <dbReference type="ARBA" id="ARBA00022777"/>
    </source>
</evidence>
<name>A0A239JZL4_9ACTN</name>
<evidence type="ECO:0000256" key="2">
    <source>
        <dbReference type="ARBA" id="ARBA00012438"/>
    </source>
</evidence>
<dbReference type="GO" id="GO:0046983">
    <property type="term" value="F:protein dimerization activity"/>
    <property type="evidence" value="ECO:0007669"/>
    <property type="project" value="InterPro"/>
</dbReference>
<keyword evidence="9" id="KW-0472">Membrane</keyword>
<comment type="catalytic activity">
    <reaction evidence="1">
        <text>ATP + protein L-histidine = ADP + protein N-phospho-L-histidine.</text>
        <dbReference type="EC" id="2.7.13.3"/>
    </reaction>
</comment>
<dbReference type="Gene3D" id="3.30.565.10">
    <property type="entry name" value="Histidine kinase-like ATPase, C-terminal domain"/>
    <property type="match status" value="1"/>
</dbReference>
<dbReference type="GO" id="GO:0005524">
    <property type="term" value="F:ATP binding"/>
    <property type="evidence" value="ECO:0007669"/>
    <property type="project" value="UniProtKB-KW"/>
</dbReference>
<dbReference type="RefSeq" id="WP_089209604.1">
    <property type="nucleotide sequence ID" value="NZ_FZOD01000025.1"/>
</dbReference>
<dbReference type="Pfam" id="PF07730">
    <property type="entry name" value="HisKA_3"/>
    <property type="match status" value="1"/>
</dbReference>
<keyword evidence="13" id="KW-1185">Reference proteome</keyword>
<dbReference type="CDD" id="cd16917">
    <property type="entry name" value="HATPase_UhpB-NarQ-NarX-like"/>
    <property type="match status" value="1"/>
</dbReference>
<dbReference type="EMBL" id="FZOD01000025">
    <property type="protein sequence ID" value="SNT11231.1"/>
    <property type="molecule type" value="Genomic_DNA"/>
</dbReference>
<keyword evidence="3" id="KW-0597">Phosphoprotein</keyword>
<organism evidence="12 13">
    <name type="scientific">Streptosporangium subroseum</name>
    <dbReference type="NCBI Taxonomy" id="106412"/>
    <lineage>
        <taxon>Bacteria</taxon>
        <taxon>Bacillati</taxon>
        <taxon>Actinomycetota</taxon>
        <taxon>Actinomycetes</taxon>
        <taxon>Streptosporangiales</taxon>
        <taxon>Streptosporangiaceae</taxon>
        <taxon>Streptosporangium</taxon>
    </lineage>
</organism>
<dbReference type="InterPro" id="IPR050482">
    <property type="entry name" value="Sensor_HK_TwoCompSys"/>
</dbReference>
<evidence type="ECO:0000313" key="13">
    <source>
        <dbReference type="Proteomes" id="UP000198282"/>
    </source>
</evidence>
<evidence type="ECO:0000259" key="10">
    <source>
        <dbReference type="Pfam" id="PF02518"/>
    </source>
</evidence>
<feature type="domain" description="Histidine kinase/HSP90-like ATPase" evidence="10">
    <location>
        <begin position="288"/>
        <end position="372"/>
    </location>
</feature>
<keyword evidence="7" id="KW-0067">ATP-binding</keyword>
<evidence type="ECO:0000256" key="8">
    <source>
        <dbReference type="ARBA" id="ARBA00023012"/>
    </source>
</evidence>
<sequence>MSVVIRACRALAGHVLGVPAALAELAFLILAGPFLLVPRARPGVLAGAVRLVDAEVVRLRLFGGVEVSGYDGRRALRYLARRWPIGVLGGLVLTLLVFGAGLGVQLAWQWGRGRPFDDMEPTAFLVLYILVGGLVLLFLEIMGFIGLVALERRVARLALGPSPTELLEHRITELAETRAGIVAAVDQERRRIERDLHDGVQQRLVALAMLIGRARRGRSPELLGELLRQAHDEAQEALGDLRDVAWRVYPTGLDSLGLRDALATVAERAGVPVTVRYGLGERPATQVETAVYFVVCEAVTNAAKHAGARAVTVEILKEGAVIIVRTRDDGCGGADPAGGGLSGLARRVAALDGRFRVDSPTGGPTTITAELPCG</sequence>
<dbReference type="GO" id="GO:0016020">
    <property type="term" value="C:membrane"/>
    <property type="evidence" value="ECO:0007669"/>
    <property type="project" value="InterPro"/>
</dbReference>
<evidence type="ECO:0000259" key="11">
    <source>
        <dbReference type="Pfam" id="PF07730"/>
    </source>
</evidence>
<gene>
    <name evidence="12" type="ORF">SAMN05216276_102514</name>
</gene>
<dbReference type="InterPro" id="IPR036890">
    <property type="entry name" value="HATPase_C_sf"/>
</dbReference>
<feature type="domain" description="Signal transduction histidine kinase subgroup 3 dimerisation and phosphoacceptor" evidence="11">
    <location>
        <begin position="188"/>
        <end position="252"/>
    </location>
</feature>
<accession>A0A239JZL4</accession>
<dbReference type="Proteomes" id="UP000198282">
    <property type="component" value="Unassembled WGS sequence"/>
</dbReference>